<sequence length="530" mass="59954">MVGLDDLKGRSNAGRKYRLGEEWLESSPTERDLGVLVDSRLNMSQECALAAKRANHTLGCIKHSITSRSKESALVRPHLEYCVQFWAPQFQKDGKVLGCVQRRATKLVKGLEGMSYEEWLRTLGLSSLEKRRLRGDLIALYSFLRRSSGGRGAGLFSLVSSDRTCGNGPKLHQGRFRLHIRKHLFTERVVKHWNTLPREVVDGPCLSEFKRHLDNAFNNMLMESEMRQIKHSSELEFQKVFVYSPFENEAFYRRGFCLKWFDTDDGETIVIDQASQNPNQLASNNNLLESSKPVSLTLAVPRPSRDNEMDWSKKANLFCLSKQACSLRKAEAFMKRDFVNNRIEHTELAILRTEKIELASKPLSTYTVYFQQQHINGIVQVTCRTSPGTVFRVLVTRAQVKMTLMFTRLTHDNPSGLKSGFVASVLPPLRSASISGVRESRNIESSITLQSIKSPQELKELNTFRRQGPDGHQNDIHYTTESPCEGTAPATIILAPSLKGLPFQSFKPEKKTLSTSQKLARASNPSVSWC</sequence>
<comment type="caution">
    <text evidence="1">The sequence shown here is derived from an EMBL/GenBank/DDBJ whole genome shotgun (WGS) entry which is preliminary data.</text>
</comment>
<gene>
    <name evidence="1" type="ORF">QYF61_002674</name>
</gene>
<evidence type="ECO:0000313" key="1">
    <source>
        <dbReference type="EMBL" id="KAK4829282.1"/>
    </source>
</evidence>
<name>A0AAN7PB45_MYCAM</name>
<protein>
    <submittedName>
        <fullName evidence="1">Uncharacterized protein</fullName>
    </submittedName>
</protein>
<dbReference type="PANTHER" id="PTHR33332">
    <property type="entry name" value="REVERSE TRANSCRIPTASE DOMAIN-CONTAINING PROTEIN"/>
    <property type="match status" value="1"/>
</dbReference>
<dbReference type="Proteomes" id="UP001333110">
    <property type="component" value="Unassembled WGS sequence"/>
</dbReference>
<accession>A0AAN7PB45</accession>
<organism evidence="1 2">
    <name type="scientific">Mycteria americana</name>
    <name type="common">Wood stork</name>
    <dbReference type="NCBI Taxonomy" id="33587"/>
    <lineage>
        <taxon>Eukaryota</taxon>
        <taxon>Metazoa</taxon>
        <taxon>Chordata</taxon>
        <taxon>Craniata</taxon>
        <taxon>Vertebrata</taxon>
        <taxon>Euteleostomi</taxon>
        <taxon>Archelosauria</taxon>
        <taxon>Archosauria</taxon>
        <taxon>Dinosauria</taxon>
        <taxon>Saurischia</taxon>
        <taxon>Theropoda</taxon>
        <taxon>Coelurosauria</taxon>
        <taxon>Aves</taxon>
        <taxon>Neognathae</taxon>
        <taxon>Neoaves</taxon>
        <taxon>Aequornithes</taxon>
        <taxon>Ciconiiformes</taxon>
        <taxon>Ciconiidae</taxon>
        <taxon>Mycteria</taxon>
    </lineage>
</organism>
<dbReference type="AlphaFoldDB" id="A0AAN7PB45"/>
<dbReference type="EMBL" id="JAUNZN010000001">
    <property type="protein sequence ID" value="KAK4829282.1"/>
    <property type="molecule type" value="Genomic_DNA"/>
</dbReference>
<proteinExistence type="predicted"/>
<evidence type="ECO:0000313" key="2">
    <source>
        <dbReference type="Proteomes" id="UP001333110"/>
    </source>
</evidence>
<reference evidence="1 2" key="1">
    <citation type="journal article" date="2023" name="J. Hered.">
        <title>Chromosome-level genome of the wood stork (Mycteria americana) provides insight into avian chromosome evolution.</title>
        <authorList>
            <person name="Flamio R. Jr."/>
            <person name="Ramstad K.M."/>
        </authorList>
    </citation>
    <scope>NUCLEOTIDE SEQUENCE [LARGE SCALE GENOMIC DNA]</scope>
    <source>
        <strain evidence="1">JAX WOST 10</strain>
    </source>
</reference>
<keyword evidence="2" id="KW-1185">Reference proteome</keyword>